<dbReference type="Proteomes" id="UP001341281">
    <property type="component" value="Chromosome 01"/>
</dbReference>
<organism evidence="2 3">
    <name type="scientific">Paspalum notatum var. saurae</name>
    <dbReference type="NCBI Taxonomy" id="547442"/>
    <lineage>
        <taxon>Eukaryota</taxon>
        <taxon>Viridiplantae</taxon>
        <taxon>Streptophyta</taxon>
        <taxon>Embryophyta</taxon>
        <taxon>Tracheophyta</taxon>
        <taxon>Spermatophyta</taxon>
        <taxon>Magnoliopsida</taxon>
        <taxon>Liliopsida</taxon>
        <taxon>Poales</taxon>
        <taxon>Poaceae</taxon>
        <taxon>PACMAD clade</taxon>
        <taxon>Panicoideae</taxon>
        <taxon>Andropogonodae</taxon>
        <taxon>Paspaleae</taxon>
        <taxon>Paspalinae</taxon>
        <taxon>Paspalum</taxon>
    </lineage>
</organism>
<reference evidence="2 3" key="1">
    <citation type="submission" date="2024-02" db="EMBL/GenBank/DDBJ databases">
        <title>High-quality chromosome-scale genome assembly of Pensacola bahiagrass (Paspalum notatum Flugge var. saurae).</title>
        <authorList>
            <person name="Vega J.M."/>
            <person name="Podio M."/>
            <person name="Orjuela J."/>
            <person name="Siena L.A."/>
            <person name="Pessino S.C."/>
            <person name="Combes M.C."/>
            <person name="Mariac C."/>
            <person name="Albertini E."/>
            <person name="Pupilli F."/>
            <person name="Ortiz J.P.A."/>
            <person name="Leblanc O."/>
        </authorList>
    </citation>
    <scope>NUCLEOTIDE SEQUENCE [LARGE SCALE GENOMIC DNA]</scope>
    <source>
        <strain evidence="2">R1</strain>
        <tissue evidence="2">Leaf</tissue>
    </source>
</reference>
<sequence>MAWHSRLTSKLQEIGFSSSATDASLFIFRQGKIFIYMLIYVDDIIVVTSSNDAIDKLIQKLKGDFPVKDLGPLEYFLGMESPIDMHWDEVKQILRYVKGSVDHGVKIQKSSSTLLSGFCDPDWAGDCPDDCKSTSGFTVAPRLWCDNLGATYLTTNPMFHGRAKDSEVDFHLVRDKQLASRKAI</sequence>
<keyword evidence="3" id="KW-1185">Reference proteome</keyword>
<gene>
    <name evidence="2" type="ORF">U9M48_002609</name>
</gene>
<dbReference type="EMBL" id="CP144745">
    <property type="protein sequence ID" value="WVZ51463.1"/>
    <property type="molecule type" value="Genomic_DNA"/>
</dbReference>
<proteinExistence type="predicted"/>
<accession>A0AAQ3PPF4</accession>
<dbReference type="AlphaFoldDB" id="A0AAQ3PPF4"/>
<protein>
    <recommendedName>
        <fullName evidence="1">Reverse transcriptase Ty1/copia-type domain-containing protein</fullName>
    </recommendedName>
</protein>
<dbReference type="Pfam" id="PF07727">
    <property type="entry name" value="RVT_2"/>
    <property type="match status" value="1"/>
</dbReference>
<dbReference type="PANTHER" id="PTHR11439">
    <property type="entry name" value="GAG-POL-RELATED RETROTRANSPOSON"/>
    <property type="match status" value="1"/>
</dbReference>
<name>A0AAQ3PPF4_PASNO</name>
<dbReference type="InterPro" id="IPR013103">
    <property type="entry name" value="RVT_2"/>
</dbReference>
<feature type="domain" description="Reverse transcriptase Ty1/copia-type" evidence="1">
    <location>
        <begin position="2"/>
        <end position="81"/>
    </location>
</feature>
<dbReference type="PANTHER" id="PTHR11439:SF455">
    <property type="entry name" value="RLK (RECEPTOR-LIKE PROTEIN KINASE) 8, PUTATIVE-RELATED"/>
    <property type="match status" value="1"/>
</dbReference>
<evidence type="ECO:0000313" key="3">
    <source>
        <dbReference type="Proteomes" id="UP001341281"/>
    </source>
</evidence>
<evidence type="ECO:0000313" key="2">
    <source>
        <dbReference type="EMBL" id="WVZ51463.1"/>
    </source>
</evidence>
<evidence type="ECO:0000259" key="1">
    <source>
        <dbReference type="Pfam" id="PF07727"/>
    </source>
</evidence>